<evidence type="ECO:0000313" key="3">
    <source>
        <dbReference type="RefSeq" id="XP_019052757.1"/>
    </source>
</evidence>
<evidence type="ECO:0000313" key="2">
    <source>
        <dbReference type="Proteomes" id="UP000189703"/>
    </source>
</evidence>
<dbReference type="InParanoid" id="A0A1U8Q2C4"/>
<organism evidence="2 3">
    <name type="scientific">Nelumbo nucifera</name>
    <name type="common">Sacred lotus</name>
    <dbReference type="NCBI Taxonomy" id="4432"/>
    <lineage>
        <taxon>Eukaryota</taxon>
        <taxon>Viridiplantae</taxon>
        <taxon>Streptophyta</taxon>
        <taxon>Embryophyta</taxon>
        <taxon>Tracheophyta</taxon>
        <taxon>Spermatophyta</taxon>
        <taxon>Magnoliopsida</taxon>
        <taxon>Proteales</taxon>
        <taxon>Nelumbonaceae</taxon>
        <taxon>Nelumbo</taxon>
    </lineage>
</organism>
<gene>
    <name evidence="3" type="primary">LOC104594361</name>
</gene>
<reference evidence="3" key="1">
    <citation type="submission" date="2025-08" db="UniProtKB">
        <authorList>
            <consortium name="RefSeq"/>
        </authorList>
    </citation>
    <scope>IDENTIFICATION</scope>
</reference>
<feature type="compositionally biased region" description="Basic and acidic residues" evidence="1">
    <location>
        <begin position="327"/>
        <end position="339"/>
    </location>
</feature>
<proteinExistence type="predicted"/>
<keyword evidence="2" id="KW-1185">Reference proteome</keyword>
<sequence length="426" mass="47416">MDQKKGLSSSPTSKALLLLTGEKASSSGAASSNWAWVLSKKKKVFSSERHNPRFKKHLLTVETGSSLIPETENQVFTDTVEICATEEEGSSSIGSVDLEKAKSLGANESLHILGQDDLDVSVSAQKMYSQCLLLSMDSGSTEDFIEERQGTPVLKLAPSSLEQHGTDRGIEEQELPWSLITELSTRGQLTNANSDARLKTILVEHNGNPQSSSLEGLAATQPLRIAPQEFLTSSHNHSGNIVNSFYGTDVGFLPETGTSAAQLDAAAMVGRDKGGKEQEEVVRGRESQEKELEMIWDQICMFLEEYRRKEEEIGKGEVQEGSTKTGDQSRKNTKDESIMGKLQNEELERIWGQICALLEEYRQKEESLEENQDISKRQNKTRTVLRRSGTFNNRRKKKISDVERLISDIEENLEFSGRGERRKASK</sequence>
<accession>A0A1U8Q2C4</accession>
<name>A0A1U8Q2C4_NELNU</name>
<feature type="region of interest" description="Disordered" evidence="1">
    <location>
        <begin position="311"/>
        <end position="339"/>
    </location>
</feature>
<dbReference type="AlphaFoldDB" id="A0A1U8Q2C4"/>
<protein>
    <submittedName>
        <fullName evidence="3">Uncharacterized protein LOC104594361 isoform X1</fullName>
    </submittedName>
</protein>
<dbReference type="Proteomes" id="UP000189703">
    <property type="component" value="Unplaced"/>
</dbReference>
<dbReference type="RefSeq" id="XP_019052757.1">
    <property type="nucleotide sequence ID" value="XM_019197212.1"/>
</dbReference>
<dbReference type="GeneID" id="104594361"/>
<feature type="region of interest" description="Disordered" evidence="1">
    <location>
        <begin position="367"/>
        <end position="389"/>
    </location>
</feature>
<evidence type="ECO:0000256" key="1">
    <source>
        <dbReference type="SAM" id="MobiDB-lite"/>
    </source>
</evidence>